<feature type="compositionally biased region" description="Basic and acidic residues" evidence="1">
    <location>
        <begin position="1"/>
        <end position="11"/>
    </location>
</feature>
<evidence type="ECO:0000313" key="2">
    <source>
        <dbReference type="EMBL" id="KAL0440231.1"/>
    </source>
</evidence>
<organism evidence="2">
    <name type="scientific">Sesamum latifolium</name>
    <dbReference type="NCBI Taxonomy" id="2727402"/>
    <lineage>
        <taxon>Eukaryota</taxon>
        <taxon>Viridiplantae</taxon>
        <taxon>Streptophyta</taxon>
        <taxon>Embryophyta</taxon>
        <taxon>Tracheophyta</taxon>
        <taxon>Spermatophyta</taxon>
        <taxon>Magnoliopsida</taxon>
        <taxon>eudicotyledons</taxon>
        <taxon>Gunneridae</taxon>
        <taxon>Pentapetalae</taxon>
        <taxon>asterids</taxon>
        <taxon>lamiids</taxon>
        <taxon>Lamiales</taxon>
        <taxon>Pedaliaceae</taxon>
        <taxon>Sesamum</taxon>
    </lineage>
</organism>
<proteinExistence type="predicted"/>
<gene>
    <name evidence="2" type="ORF">Slati_2506100</name>
</gene>
<feature type="compositionally biased region" description="Acidic residues" evidence="1">
    <location>
        <begin position="72"/>
        <end position="84"/>
    </location>
</feature>
<feature type="region of interest" description="Disordered" evidence="1">
    <location>
        <begin position="1"/>
        <end position="108"/>
    </location>
</feature>
<evidence type="ECO:0000256" key="1">
    <source>
        <dbReference type="SAM" id="MobiDB-lite"/>
    </source>
</evidence>
<dbReference type="EMBL" id="JACGWN010000008">
    <property type="protein sequence ID" value="KAL0440231.1"/>
    <property type="molecule type" value="Genomic_DNA"/>
</dbReference>
<feature type="compositionally biased region" description="Acidic residues" evidence="1">
    <location>
        <begin position="26"/>
        <end position="38"/>
    </location>
</feature>
<comment type="caution">
    <text evidence="2">The sequence shown here is derived from an EMBL/GenBank/DDBJ whole genome shotgun (WGS) entry which is preliminary data.</text>
</comment>
<name>A0AAW2WK94_9LAMI</name>
<reference evidence="2" key="1">
    <citation type="submission" date="2020-06" db="EMBL/GenBank/DDBJ databases">
        <authorList>
            <person name="Li T."/>
            <person name="Hu X."/>
            <person name="Zhang T."/>
            <person name="Song X."/>
            <person name="Zhang H."/>
            <person name="Dai N."/>
            <person name="Sheng W."/>
            <person name="Hou X."/>
            <person name="Wei L."/>
        </authorList>
    </citation>
    <scope>NUCLEOTIDE SEQUENCE</scope>
    <source>
        <strain evidence="2">KEN1</strain>
        <tissue evidence="2">Leaf</tissue>
    </source>
</reference>
<dbReference type="AlphaFoldDB" id="A0AAW2WK94"/>
<sequence length="108" mass="12201">MMESYGSRRAESIQAESAAYETHFEDADEVDNSMQDEYDSIRGARQTNEDEDDGLMSGYSSDDAPLHVVSENEGDENEDEDESEDPMKNYSQRNMYEGAEGDDHLNKA</sequence>
<protein>
    <submittedName>
        <fullName evidence="2">Uncharacterized protein</fullName>
    </submittedName>
</protein>
<reference evidence="2" key="2">
    <citation type="journal article" date="2024" name="Plant">
        <title>Genomic evolution and insights into agronomic trait innovations of Sesamum species.</title>
        <authorList>
            <person name="Miao H."/>
            <person name="Wang L."/>
            <person name="Qu L."/>
            <person name="Liu H."/>
            <person name="Sun Y."/>
            <person name="Le M."/>
            <person name="Wang Q."/>
            <person name="Wei S."/>
            <person name="Zheng Y."/>
            <person name="Lin W."/>
            <person name="Duan Y."/>
            <person name="Cao H."/>
            <person name="Xiong S."/>
            <person name="Wang X."/>
            <person name="Wei L."/>
            <person name="Li C."/>
            <person name="Ma Q."/>
            <person name="Ju M."/>
            <person name="Zhao R."/>
            <person name="Li G."/>
            <person name="Mu C."/>
            <person name="Tian Q."/>
            <person name="Mei H."/>
            <person name="Zhang T."/>
            <person name="Gao T."/>
            <person name="Zhang H."/>
        </authorList>
    </citation>
    <scope>NUCLEOTIDE SEQUENCE</scope>
    <source>
        <strain evidence="2">KEN1</strain>
    </source>
</reference>
<accession>A0AAW2WK94</accession>